<dbReference type="PANTHER" id="PTHR12752">
    <property type="entry name" value="PHOSPHOINOSITOL 3-PHOSPHATE-BINDING PROTEIN"/>
    <property type="match status" value="1"/>
</dbReference>
<keyword evidence="5" id="KW-1185">Reference proteome</keyword>
<dbReference type="GO" id="GO:0046931">
    <property type="term" value="P:pore complex assembly"/>
    <property type="evidence" value="ECO:0007669"/>
    <property type="project" value="TreeGrafter"/>
</dbReference>
<feature type="compositionally biased region" description="Pro residues" evidence="2">
    <location>
        <begin position="748"/>
        <end position="759"/>
    </location>
</feature>
<feature type="region of interest" description="Disordered" evidence="2">
    <location>
        <begin position="1071"/>
        <end position="1162"/>
    </location>
</feature>
<organism evidence="4 5">
    <name type="scientific">Pelobates cultripes</name>
    <name type="common">Western spadefoot toad</name>
    <dbReference type="NCBI Taxonomy" id="61616"/>
    <lineage>
        <taxon>Eukaryota</taxon>
        <taxon>Metazoa</taxon>
        <taxon>Chordata</taxon>
        <taxon>Craniata</taxon>
        <taxon>Vertebrata</taxon>
        <taxon>Euteleostomi</taxon>
        <taxon>Amphibia</taxon>
        <taxon>Batrachia</taxon>
        <taxon>Anura</taxon>
        <taxon>Pelobatoidea</taxon>
        <taxon>Pelobatidae</taxon>
        <taxon>Pelobates</taxon>
    </lineage>
</organism>
<dbReference type="InterPro" id="IPR001849">
    <property type="entry name" value="PH_domain"/>
</dbReference>
<sequence length="1455" mass="167632">MVPDVRSAASPGHTRPQIDQSTLLERVRTSHNQRATTFKHPVTGEISPENYEFDLREGEISLESPLPMSQRPSSMVSETSTAVTSSNADTRAIPKAPKSGNKVYSFGKREQSIKRNPDVPVVARGWLYKQDSSGIRLWKRRWFLLSDYCLFYYKDSREEAVLGSIPLPGYAISPVDPEDRINRKYSFKTVHNGMRAYIHQKRSTVGFHQENTGMRTYYFSADTQEDMNGWMKAMNQAAQMQSTQETRRGSEEMEWTVEPESNHIDLFREYSKSETIQLNNNDQKAQESHIDSFREYTKPEIVQANSYQKAKESHIGSFREYTKPEIVQANSYPKAKESHIDSFREYTKPEIVQTNSLQKAKESHIDSFREYTKPEIVQTNSLQKAKESRIDSFREYTKPEIVQTNSLQKAKESHIDSLREYTKPEIVQTNSIQKAKESHIDSFREYTKPEIVQTNRYQKAKESHIDSFREYTKPEIVQANRYQKAKESHIDSFREYTKPEIVQTNSHQKAKEPFPSNKFEDLRPELVEDRCTPRMLNSKGFPSNHFISNDGESAFTEFSKTYRSQVAQPQSFERNGTLPASYSMRVSPVEQNGMDKRGFVQRAVPEKQVQRRSNMAQVEQWVKIQKGDPNSVVSDRTLPRHNQPPHYTESYQTLPKTNRQPPASSPPPTRNLPSDYKYAHDRVNHFKMSNQERKATKEGMVWQLYEWQQRQQFKHGSPTGPINIISMDYMDRNRSKSFLDVPRSISVPPSPSDMPPPAPHKSFPPRRPHTPSERLTIRPEDVQQPDLVYDASSQKMRFHTVKSAAHVDRRSMPSLGYMTHTVSAPSLHGKSADDTYLQMKKDLEYLDLKVTGRESMKDRSSKPVRIAESDVDVKLSTLCEQDRILQDLEDKIRALKDNKDKLETVLEVLHRQMDQYKEQPQHSEKISYQQRLLQEDLVQIRAEMSKVSTDMENSWNEYMRLENDVSRLRQTLQEQMNRSSSSQEKTQMQKDLWRIEDVTAGLSSNKLNYRVLVESFKNPERKTVPLIPSQFVPSGNTAFTSLRSKSVSPPNHLSVIAKPTFELGLYAQPYSQTKSHSQPQLLLKSDPPPQPPTRVTATLEESAPPRPPLPDKYSPDDPDLPPNIPPPPAMPPPPRETSVIRHTSVRGLKRQSDERKRDRELGHGVNGDYRVELRTYLSDSELAAMAPDSSQSCEFLTSDSAYQTLPTRGLSGSTSRLPQSSSVASYVTLRRGTSTESSKDRPKSAFERLYYQEDQKGKMSAEEQLQRMKRHQKALVRERKRTLSQGDKQSMTTRPASRPLSADISSWQREQEFDLQLLERAARDVEDRDDSDWMKVKAVHVAELDMESDEYEFDISKELSVPDKVAIPERYIELEPEEPLSVEELEARHRKVQKIKTILARSSVHNRQSASFPEELGDMDSQWQEQERMITMSHALASEASQRSKQVAAHSVTNY</sequence>
<feature type="compositionally biased region" description="Polar residues" evidence="2">
    <location>
        <begin position="649"/>
        <end position="662"/>
    </location>
</feature>
<dbReference type="Pfam" id="PF25541">
    <property type="entry name" value="TBCA_PH"/>
    <property type="match status" value="1"/>
</dbReference>
<name>A0AAD1TI38_PELCU</name>
<evidence type="ECO:0000313" key="4">
    <source>
        <dbReference type="EMBL" id="CAH2325447.1"/>
    </source>
</evidence>
<dbReference type="GO" id="GO:0046930">
    <property type="term" value="C:pore complex"/>
    <property type="evidence" value="ECO:0007669"/>
    <property type="project" value="TreeGrafter"/>
</dbReference>
<dbReference type="GO" id="GO:0044331">
    <property type="term" value="P:cell-cell adhesion mediated by cadherin"/>
    <property type="evidence" value="ECO:0007669"/>
    <property type="project" value="TreeGrafter"/>
</dbReference>
<feature type="region of interest" description="Disordered" evidence="2">
    <location>
        <begin position="1"/>
        <end position="21"/>
    </location>
</feature>
<feature type="compositionally biased region" description="Polar residues" evidence="2">
    <location>
        <begin position="1283"/>
        <end position="1295"/>
    </location>
</feature>
<dbReference type="FunFam" id="2.30.29.30:FF:000083">
    <property type="entry name" value="Pleckstrin homology domain-containing family A member 5"/>
    <property type="match status" value="1"/>
</dbReference>
<feature type="compositionally biased region" description="Polar residues" evidence="2">
    <location>
        <begin position="1071"/>
        <end position="1080"/>
    </location>
</feature>
<dbReference type="InterPro" id="IPR057971">
    <property type="entry name" value="PKHA4-7_TBCA"/>
</dbReference>
<reference evidence="4" key="1">
    <citation type="submission" date="2022-03" db="EMBL/GenBank/DDBJ databases">
        <authorList>
            <person name="Alioto T."/>
            <person name="Alioto T."/>
            <person name="Gomez Garrido J."/>
        </authorList>
    </citation>
    <scope>NUCLEOTIDE SEQUENCE</scope>
</reference>
<dbReference type="PROSITE" id="PS50003">
    <property type="entry name" value="PH_DOMAIN"/>
    <property type="match status" value="1"/>
</dbReference>
<dbReference type="CDD" id="cd13248">
    <property type="entry name" value="PH_PEPP1_2_3"/>
    <property type="match status" value="1"/>
</dbReference>
<dbReference type="Proteomes" id="UP001295444">
    <property type="component" value="Chromosome 12"/>
</dbReference>
<proteinExistence type="predicted"/>
<feature type="coiled-coil region" evidence="1">
    <location>
        <begin position="885"/>
        <end position="919"/>
    </location>
</feature>
<evidence type="ECO:0000259" key="3">
    <source>
        <dbReference type="PROSITE" id="PS50003"/>
    </source>
</evidence>
<dbReference type="SUPFAM" id="SSF50729">
    <property type="entry name" value="PH domain-like"/>
    <property type="match status" value="1"/>
</dbReference>
<feature type="region of interest" description="Disordered" evidence="2">
    <location>
        <begin position="80"/>
        <end position="101"/>
    </location>
</feature>
<feature type="region of interest" description="Disordered" evidence="2">
    <location>
        <begin position="744"/>
        <end position="775"/>
    </location>
</feature>
<feature type="compositionally biased region" description="Basic and acidic residues" evidence="2">
    <location>
        <begin position="1150"/>
        <end position="1162"/>
    </location>
</feature>
<feature type="region of interest" description="Disordered" evidence="2">
    <location>
        <begin position="627"/>
        <end position="676"/>
    </location>
</feature>
<accession>A0AAD1TI38</accession>
<dbReference type="SMART" id="SM00233">
    <property type="entry name" value="PH"/>
    <property type="match status" value="1"/>
</dbReference>
<dbReference type="InterPro" id="IPR040392">
    <property type="entry name" value="PKHA4-7_PH"/>
</dbReference>
<dbReference type="GO" id="GO:0090136">
    <property type="term" value="P:epithelial cell-cell adhesion"/>
    <property type="evidence" value="ECO:0007669"/>
    <property type="project" value="TreeGrafter"/>
</dbReference>
<evidence type="ECO:0000256" key="1">
    <source>
        <dbReference type="SAM" id="Coils"/>
    </source>
</evidence>
<dbReference type="Gene3D" id="2.30.29.30">
    <property type="entry name" value="Pleckstrin-homology domain (PH domain)/Phosphotyrosine-binding domain (PTB)"/>
    <property type="match status" value="1"/>
</dbReference>
<dbReference type="EMBL" id="OW240923">
    <property type="protein sequence ID" value="CAH2325447.1"/>
    <property type="molecule type" value="Genomic_DNA"/>
</dbReference>
<dbReference type="GO" id="GO:0005915">
    <property type="term" value="C:zonula adherens"/>
    <property type="evidence" value="ECO:0007669"/>
    <property type="project" value="TreeGrafter"/>
</dbReference>
<dbReference type="PANTHER" id="PTHR12752:SF4">
    <property type="entry name" value="PLECKSTRIN HOMOLOGY DOMAIN-CONTAINING FAMILY A MEMBER 7"/>
    <property type="match status" value="1"/>
</dbReference>
<gene>
    <name evidence="4" type="ORF">PECUL_23A012306</name>
</gene>
<evidence type="ECO:0000256" key="2">
    <source>
        <dbReference type="SAM" id="MobiDB-lite"/>
    </source>
</evidence>
<feature type="compositionally biased region" description="Polar residues" evidence="2">
    <location>
        <begin position="80"/>
        <end position="89"/>
    </location>
</feature>
<dbReference type="GO" id="GO:0045218">
    <property type="term" value="P:zonula adherens maintenance"/>
    <property type="evidence" value="ECO:0007669"/>
    <property type="project" value="TreeGrafter"/>
</dbReference>
<feature type="compositionally biased region" description="Pro residues" evidence="2">
    <location>
        <begin position="1120"/>
        <end position="1135"/>
    </location>
</feature>
<keyword evidence="1" id="KW-0175">Coiled coil</keyword>
<dbReference type="InterPro" id="IPR011993">
    <property type="entry name" value="PH-like_dom_sf"/>
</dbReference>
<dbReference type="Pfam" id="PF00169">
    <property type="entry name" value="PH"/>
    <property type="match status" value="1"/>
</dbReference>
<feature type="region of interest" description="Disordered" evidence="2">
    <location>
        <begin position="1277"/>
        <end position="1303"/>
    </location>
</feature>
<feature type="domain" description="PH" evidence="3">
    <location>
        <begin position="120"/>
        <end position="239"/>
    </location>
</feature>
<protein>
    <submittedName>
        <fullName evidence="4">Pleckstrin homology domain-containing family A member 7 isoform X4</fullName>
    </submittedName>
</protein>
<evidence type="ECO:0000313" key="5">
    <source>
        <dbReference type="Proteomes" id="UP001295444"/>
    </source>
</evidence>